<protein>
    <submittedName>
        <fullName evidence="1">Uncharacterized protein</fullName>
    </submittedName>
</protein>
<keyword evidence="2" id="KW-1185">Reference proteome</keyword>
<evidence type="ECO:0000313" key="2">
    <source>
        <dbReference type="Proteomes" id="UP000307657"/>
    </source>
</evidence>
<gene>
    <name evidence="1" type="ORF">E5167_01360</name>
</gene>
<reference evidence="1 2" key="1">
    <citation type="submission" date="2019-04" db="EMBL/GenBank/DDBJ databases">
        <title>Lacinutrix sp. nov., isolated from marine water.</title>
        <authorList>
            <person name="Kim W."/>
        </authorList>
    </citation>
    <scope>NUCLEOTIDE SEQUENCE [LARGE SCALE GENOMIC DNA]</scope>
    <source>
        <strain evidence="1 2">CAU 1491</strain>
    </source>
</reference>
<dbReference type="OrthoDB" id="1898893at2"/>
<dbReference type="AlphaFoldDB" id="A0A4U0F534"/>
<dbReference type="Proteomes" id="UP000307657">
    <property type="component" value="Unassembled WGS sequence"/>
</dbReference>
<organism evidence="1 2">
    <name type="scientific">Pontimicrobium aquaticum</name>
    <dbReference type="NCBI Taxonomy" id="2565367"/>
    <lineage>
        <taxon>Bacteria</taxon>
        <taxon>Pseudomonadati</taxon>
        <taxon>Bacteroidota</taxon>
        <taxon>Flavobacteriia</taxon>
        <taxon>Flavobacteriales</taxon>
        <taxon>Flavobacteriaceae</taxon>
        <taxon>Pontimicrobium</taxon>
    </lineage>
</organism>
<dbReference type="InterPro" id="IPR027417">
    <property type="entry name" value="P-loop_NTPase"/>
</dbReference>
<accession>A0A4U0F534</accession>
<dbReference type="EMBL" id="SUPL01000001">
    <property type="protein sequence ID" value="TJY37932.1"/>
    <property type="molecule type" value="Genomic_DNA"/>
</dbReference>
<sequence length="401" mass="46370">MKKVKIHDAIMGSGKTTKAIANMKKNKGSFLYVTPFLNEVERILENVPNTFQPKVTNVKNHLGEWEILHKRNNLLTMANNGKNIVTTHSLFSKLQRSDYSFFKDYDLILDEVLTPIEVIKISADDIKIAFKQGLLVKNDKTGEVTYTGDDYKGFYSALKPYCDTANVVHVNDRLLVWAFPPEIFQSFKSVTVLTYLFEGSLLASYFKYYKIPYELEKHSDQDEAIMKFKISKLLNIYEGLSNKWGDHHSAFCVSWLRNKTSKEFKQIKDTVSNILQRNFAATSNDTAFTTFKKFESKLKGKGYSRGFVPVNERATNKYAHKGTMIYLANRFLDPNIIDFFRSGNVKVDENNWALAELLQWIWRGAIRNHEEMNLFIPSKRMRTLLSEWLNDTDYKSLSMAA</sequence>
<dbReference type="RefSeq" id="WP_136840259.1">
    <property type="nucleotide sequence ID" value="NZ_SUPL01000001.1"/>
</dbReference>
<proteinExistence type="predicted"/>
<comment type="caution">
    <text evidence="1">The sequence shown here is derived from an EMBL/GenBank/DDBJ whole genome shotgun (WGS) entry which is preliminary data.</text>
</comment>
<dbReference type="SUPFAM" id="SSF52540">
    <property type="entry name" value="P-loop containing nucleoside triphosphate hydrolases"/>
    <property type="match status" value="1"/>
</dbReference>
<name>A0A4U0F534_9FLAO</name>
<evidence type="ECO:0000313" key="1">
    <source>
        <dbReference type="EMBL" id="TJY37932.1"/>
    </source>
</evidence>